<dbReference type="SUPFAM" id="SSF53850">
    <property type="entry name" value="Periplasmic binding protein-like II"/>
    <property type="match status" value="1"/>
</dbReference>
<dbReference type="GO" id="GO:0042597">
    <property type="term" value="C:periplasmic space"/>
    <property type="evidence" value="ECO:0007669"/>
    <property type="project" value="UniProtKB-ARBA"/>
</dbReference>
<dbReference type="Gene3D" id="3.40.190.10">
    <property type="entry name" value="Periplasmic binding protein-like II"/>
    <property type="match status" value="1"/>
</dbReference>
<feature type="chain" id="PRO_5016060051" evidence="1">
    <location>
        <begin position="26"/>
        <end position="531"/>
    </location>
</feature>
<protein>
    <submittedName>
        <fullName evidence="3">Peptide ABC transporter substrate-binding protein</fullName>
    </submittedName>
</protein>
<feature type="signal peptide" evidence="1">
    <location>
        <begin position="1"/>
        <end position="25"/>
    </location>
</feature>
<comment type="caution">
    <text evidence="3">The sequence shown here is derived from an EMBL/GenBank/DDBJ whole genome shotgun (WGS) entry which is preliminary data.</text>
</comment>
<dbReference type="Gene3D" id="3.10.105.10">
    <property type="entry name" value="Dipeptide-binding Protein, Domain 3"/>
    <property type="match status" value="1"/>
</dbReference>
<feature type="domain" description="Solute-binding protein family 5" evidence="2">
    <location>
        <begin position="82"/>
        <end position="450"/>
    </location>
</feature>
<dbReference type="PROSITE" id="PS51257">
    <property type="entry name" value="PROKAR_LIPOPROTEIN"/>
    <property type="match status" value="1"/>
</dbReference>
<evidence type="ECO:0000259" key="2">
    <source>
        <dbReference type="Pfam" id="PF00496"/>
    </source>
</evidence>
<name>A0A2W5CZX8_9CORY</name>
<dbReference type="Gene3D" id="3.90.76.10">
    <property type="entry name" value="Dipeptide-binding Protein, Domain 1"/>
    <property type="match status" value="1"/>
</dbReference>
<dbReference type="PANTHER" id="PTHR30290">
    <property type="entry name" value="PERIPLASMIC BINDING COMPONENT OF ABC TRANSPORTER"/>
    <property type="match status" value="1"/>
</dbReference>
<evidence type="ECO:0000313" key="4">
    <source>
        <dbReference type="Proteomes" id="UP000249451"/>
    </source>
</evidence>
<dbReference type="GO" id="GO:0015833">
    <property type="term" value="P:peptide transport"/>
    <property type="evidence" value="ECO:0007669"/>
    <property type="project" value="TreeGrafter"/>
</dbReference>
<dbReference type="GO" id="GO:1904680">
    <property type="term" value="F:peptide transmembrane transporter activity"/>
    <property type="evidence" value="ECO:0007669"/>
    <property type="project" value="TreeGrafter"/>
</dbReference>
<dbReference type="Pfam" id="PF00496">
    <property type="entry name" value="SBP_bac_5"/>
    <property type="match status" value="1"/>
</dbReference>
<sequence length="531" mass="58934">MKVMKTRARVVAVLTAAAVASASSACTTEPDAVDVSGLDLIITDTSDPQTALIPADSADVPGQTVINLLYSGLMYLDKDGNPHNDMAESVTQVDDTTYDVVIRDDAVFADGSAVDAQDFVDTWNTAVRQSLLAAHNFEPIQGYNEGQDTMRGLKVTGEKTFRIKLSRPTAGFIERLGYSVFFPMRSEDQDKLSERGEDPIGNGPYQLASWEHDKSLIVVPNPKYDGPRTPRNEGIEFKVYRDVDKAYQDLLDDDLDVLTLIPDERRTTFQDDLGERAVNQPTSSILEITIPANDSNFRGEAGLLRRRALSMAIDREKITRDLFHGTATPARGFSAPIGNTEPSRPQDTSFFEYHPDRARELWAEAEKLDPFEGTFSVAYNNDGSHGPWVRSVTDQISATLGISAEPQPFDTFKELRHEVTARHITGAFRTSWQAEFPDEITFLSPLFASHSAANESGFSSSEYDELLQKAGEARTKDEEREYYSQAQDLLVEAMPAIPLWTPNAVGGYGTDIEPASFSWKPIPDYHNLQRK</sequence>
<proteinExistence type="predicted"/>
<dbReference type="CDD" id="cd00995">
    <property type="entry name" value="PBP2_NikA_DppA_OppA_like"/>
    <property type="match status" value="1"/>
</dbReference>
<dbReference type="InterPro" id="IPR039424">
    <property type="entry name" value="SBP_5"/>
</dbReference>
<dbReference type="EMBL" id="QFNY01000125">
    <property type="protein sequence ID" value="PZP00516.1"/>
    <property type="molecule type" value="Genomic_DNA"/>
</dbReference>
<evidence type="ECO:0000256" key="1">
    <source>
        <dbReference type="SAM" id="SignalP"/>
    </source>
</evidence>
<dbReference type="PIRSF" id="PIRSF002741">
    <property type="entry name" value="MppA"/>
    <property type="match status" value="1"/>
</dbReference>
<reference evidence="3 4" key="1">
    <citation type="submission" date="2017-11" db="EMBL/GenBank/DDBJ databases">
        <title>Infants hospitalized years apart are colonized by the same room-sourced microbial strains.</title>
        <authorList>
            <person name="Brooks B."/>
            <person name="Olm M.R."/>
            <person name="Firek B.A."/>
            <person name="Baker R."/>
            <person name="Thomas B.C."/>
            <person name="Morowitz M.J."/>
            <person name="Banfield J.F."/>
        </authorList>
    </citation>
    <scope>NUCLEOTIDE SEQUENCE [LARGE SCALE GENOMIC DNA]</scope>
    <source>
        <strain evidence="3">S2_012_000_R3_87</strain>
    </source>
</reference>
<dbReference type="PANTHER" id="PTHR30290:SF83">
    <property type="entry name" value="ABC TRANSPORTER SUBSTRATE-BINDING PROTEIN"/>
    <property type="match status" value="1"/>
</dbReference>
<organism evidence="3 4">
    <name type="scientific">Corynebacterium urealyticum</name>
    <dbReference type="NCBI Taxonomy" id="43771"/>
    <lineage>
        <taxon>Bacteria</taxon>
        <taxon>Bacillati</taxon>
        <taxon>Actinomycetota</taxon>
        <taxon>Actinomycetes</taxon>
        <taxon>Mycobacteriales</taxon>
        <taxon>Corynebacteriaceae</taxon>
        <taxon>Corynebacterium</taxon>
    </lineage>
</organism>
<dbReference type="Proteomes" id="UP000249451">
    <property type="component" value="Unassembled WGS sequence"/>
</dbReference>
<dbReference type="GO" id="GO:0043190">
    <property type="term" value="C:ATP-binding cassette (ABC) transporter complex"/>
    <property type="evidence" value="ECO:0007669"/>
    <property type="project" value="InterPro"/>
</dbReference>
<gene>
    <name evidence="3" type="ORF">DI609_06190</name>
</gene>
<accession>A0A2W5CZX8</accession>
<dbReference type="InterPro" id="IPR000914">
    <property type="entry name" value="SBP_5_dom"/>
</dbReference>
<dbReference type="InterPro" id="IPR030678">
    <property type="entry name" value="Peptide/Ni-bd"/>
</dbReference>
<dbReference type="AlphaFoldDB" id="A0A2W5CZX8"/>
<evidence type="ECO:0000313" key="3">
    <source>
        <dbReference type="EMBL" id="PZP00516.1"/>
    </source>
</evidence>
<keyword evidence="1" id="KW-0732">Signal</keyword>